<comment type="caution">
    <text evidence="2">The sequence shown here is derived from an EMBL/GenBank/DDBJ whole genome shotgun (WGS) entry which is preliminary data.</text>
</comment>
<dbReference type="EMBL" id="JBBPBK010000001">
    <property type="protein sequence ID" value="KAK9292643.1"/>
    <property type="molecule type" value="Genomic_DNA"/>
</dbReference>
<evidence type="ECO:0000256" key="1">
    <source>
        <dbReference type="SAM" id="MobiDB-lite"/>
    </source>
</evidence>
<evidence type="ECO:0000313" key="3">
    <source>
        <dbReference type="Proteomes" id="UP001415857"/>
    </source>
</evidence>
<name>A0AAP0XA04_LIQFO</name>
<feature type="compositionally biased region" description="Low complexity" evidence="1">
    <location>
        <begin position="19"/>
        <end position="28"/>
    </location>
</feature>
<organism evidence="2 3">
    <name type="scientific">Liquidambar formosana</name>
    <name type="common">Formosan gum</name>
    <dbReference type="NCBI Taxonomy" id="63359"/>
    <lineage>
        <taxon>Eukaryota</taxon>
        <taxon>Viridiplantae</taxon>
        <taxon>Streptophyta</taxon>
        <taxon>Embryophyta</taxon>
        <taxon>Tracheophyta</taxon>
        <taxon>Spermatophyta</taxon>
        <taxon>Magnoliopsida</taxon>
        <taxon>eudicotyledons</taxon>
        <taxon>Gunneridae</taxon>
        <taxon>Pentapetalae</taxon>
        <taxon>Saxifragales</taxon>
        <taxon>Altingiaceae</taxon>
        <taxon>Liquidambar</taxon>
    </lineage>
</organism>
<feature type="region of interest" description="Disordered" evidence="1">
    <location>
        <begin position="1"/>
        <end position="37"/>
    </location>
</feature>
<accession>A0AAP0XA04</accession>
<dbReference type="Proteomes" id="UP001415857">
    <property type="component" value="Unassembled WGS sequence"/>
</dbReference>
<gene>
    <name evidence="2" type="ORF">L1049_020620</name>
</gene>
<reference evidence="2 3" key="1">
    <citation type="journal article" date="2024" name="Plant J.">
        <title>Genome sequences and population genomics reveal climatic adaptation and genomic divergence between two closely related sweetgum species.</title>
        <authorList>
            <person name="Xu W.Q."/>
            <person name="Ren C.Q."/>
            <person name="Zhang X.Y."/>
            <person name="Comes H.P."/>
            <person name="Liu X.H."/>
            <person name="Li Y.G."/>
            <person name="Kettle C.J."/>
            <person name="Jalonen R."/>
            <person name="Gaisberger H."/>
            <person name="Ma Y.Z."/>
            <person name="Qiu Y.X."/>
        </authorList>
    </citation>
    <scope>NUCLEOTIDE SEQUENCE [LARGE SCALE GENOMIC DNA]</scope>
    <source>
        <strain evidence="2">Hangzhou</strain>
    </source>
</reference>
<proteinExistence type="predicted"/>
<evidence type="ECO:0000313" key="2">
    <source>
        <dbReference type="EMBL" id="KAK9292643.1"/>
    </source>
</evidence>
<sequence>MSLLPKTQYDFQPSPSPSPSRLFFSSPLQRTSPSLNSPATKAAAILDSLDGLVRGSSASDPFAEEVPEMQREKTEKTRRQSTSMDGGRSFIIAFCCMGLYVVAPKINWDKEVIHGARQCVQICMKGGDSPSHIF</sequence>
<feature type="region of interest" description="Disordered" evidence="1">
    <location>
        <begin position="56"/>
        <end position="84"/>
    </location>
</feature>
<dbReference type="AlphaFoldDB" id="A0AAP0XA04"/>
<protein>
    <submittedName>
        <fullName evidence="2">Uncharacterized protein</fullName>
    </submittedName>
</protein>
<keyword evidence="3" id="KW-1185">Reference proteome</keyword>
<feature type="compositionally biased region" description="Basic and acidic residues" evidence="1">
    <location>
        <begin position="68"/>
        <end position="78"/>
    </location>
</feature>